<dbReference type="InParanoid" id="K2RP47"/>
<evidence type="ECO:0000256" key="1">
    <source>
        <dbReference type="SAM" id="MobiDB-lite"/>
    </source>
</evidence>
<organism evidence="2 3">
    <name type="scientific">Macrophomina phaseolina (strain MS6)</name>
    <name type="common">Charcoal rot fungus</name>
    <dbReference type="NCBI Taxonomy" id="1126212"/>
    <lineage>
        <taxon>Eukaryota</taxon>
        <taxon>Fungi</taxon>
        <taxon>Dikarya</taxon>
        <taxon>Ascomycota</taxon>
        <taxon>Pezizomycotina</taxon>
        <taxon>Dothideomycetes</taxon>
        <taxon>Dothideomycetes incertae sedis</taxon>
        <taxon>Botryosphaeriales</taxon>
        <taxon>Botryosphaeriaceae</taxon>
        <taxon>Macrophomina</taxon>
    </lineage>
</organism>
<gene>
    <name evidence="2" type="ORF">MPH_06284</name>
</gene>
<dbReference type="Proteomes" id="UP000007129">
    <property type="component" value="Unassembled WGS sequence"/>
</dbReference>
<name>K2RP47_MACPH</name>
<evidence type="ECO:0000313" key="2">
    <source>
        <dbReference type="EMBL" id="EKG16508.1"/>
    </source>
</evidence>
<feature type="compositionally biased region" description="Low complexity" evidence="1">
    <location>
        <begin position="31"/>
        <end position="67"/>
    </location>
</feature>
<dbReference type="OrthoDB" id="3944251at2759"/>
<feature type="compositionally biased region" description="Low complexity" evidence="1">
    <location>
        <begin position="120"/>
        <end position="136"/>
    </location>
</feature>
<feature type="region of interest" description="Disordered" evidence="1">
    <location>
        <begin position="1"/>
        <end position="153"/>
    </location>
</feature>
<dbReference type="HOGENOM" id="CLU_091798_1_0_1"/>
<reference evidence="2 3" key="1">
    <citation type="journal article" date="2012" name="BMC Genomics">
        <title>Tools to kill: Genome of one of the most destructive plant pathogenic fungi Macrophomina phaseolina.</title>
        <authorList>
            <person name="Islam M.S."/>
            <person name="Haque M.S."/>
            <person name="Islam M.M."/>
            <person name="Emdad E.M."/>
            <person name="Halim A."/>
            <person name="Hossen Q.M.M."/>
            <person name="Hossain M.Z."/>
            <person name="Ahmed B."/>
            <person name="Rahim S."/>
            <person name="Rahman M.S."/>
            <person name="Alam M.M."/>
            <person name="Hou S."/>
            <person name="Wan X."/>
            <person name="Saito J.A."/>
            <person name="Alam M."/>
        </authorList>
    </citation>
    <scope>NUCLEOTIDE SEQUENCE [LARGE SCALE GENOMIC DNA]</scope>
    <source>
        <strain evidence="2 3">MS6</strain>
    </source>
</reference>
<evidence type="ECO:0000313" key="3">
    <source>
        <dbReference type="Proteomes" id="UP000007129"/>
    </source>
</evidence>
<dbReference type="PANTHER" id="PTHR37014:SF10">
    <property type="entry name" value="RICH PROTEIN MS8, PUTATIVE (AFU_ORTHOLOGUE AFUA_7G05650)-RELATED"/>
    <property type="match status" value="1"/>
</dbReference>
<dbReference type="eggNOG" id="ENOG502S756">
    <property type="taxonomic scope" value="Eukaryota"/>
</dbReference>
<comment type="caution">
    <text evidence="2">The sequence shown here is derived from an EMBL/GenBank/DDBJ whole genome shotgun (WGS) entry which is preliminary data.</text>
</comment>
<dbReference type="EMBL" id="AHHD01000267">
    <property type="protein sequence ID" value="EKG16508.1"/>
    <property type="molecule type" value="Genomic_DNA"/>
</dbReference>
<proteinExistence type="predicted"/>
<dbReference type="VEuPathDB" id="FungiDB:MPH_06284"/>
<feature type="compositionally biased region" description="Polar residues" evidence="1">
    <location>
        <begin position="110"/>
        <end position="119"/>
    </location>
</feature>
<feature type="compositionally biased region" description="Polar residues" evidence="1">
    <location>
        <begin position="1"/>
        <end position="13"/>
    </location>
</feature>
<dbReference type="PANTHER" id="PTHR37014">
    <property type="entry name" value="EXPRESSION LETHALITY PROTEIN HEL10, PUTATIVE (AFU_ORTHOLOGUE AFUA_1G06580)-RELATED"/>
    <property type="match status" value="1"/>
</dbReference>
<protein>
    <recommendedName>
        <fullName evidence="4">Glycine zipper 2TM domain-containing protein</fullName>
    </recommendedName>
</protein>
<dbReference type="STRING" id="1126212.K2RP47"/>
<dbReference type="AlphaFoldDB" id="K2RP47"/>
<feature type="compositionally biased region" description="Low complexity" evidence="1">
    <location>
        <begin position="82"/>
        <end position="92"/>
    </location>
</feature>
<accession>K2RP47</accession>
<evidence type="ECO:0008006" key="4">
    <source>
        <dbReference type="Google" id="ProtNLM"/>
    </source>
</evidence>
<sequence>MSDPYNQYPNQYGSPAPGGYGTPQGYPPQQSPYQQQSGYVPPPQQQYGQPGYDAQQYNQQAWQQNQQVHGGYGPPAHGGFQNGQQPPAQYGQQGYGQQGYTDPNRGYDQGPSQQFPQQGAYNQNPYPADPNAPAAYGQAGNNQYGATDPAQAGDGDRGMMGALAGGAAGAFGGKKFGDHPIIGGLLGAFVGSKAEDKWKAGRHNNGHGKW</sequence>